<dbReference type="Proteomes" id="UP000824469">
    <property type="component" value="Unassembled WGS sequence"/>
</dbReference>
<proteinExistence type="predicted"/>
<dbReference type="AlphaFoldDB" id="A0AA38FJW2"/>
<protein>
    <submittedName>
        <fullName evidence="1">Uncharacterized protein</fullName>
    </submittedName>
</protein>
<organism evidence="1 2">
    <name type="scientific">Taxus chinensis</name>
    <name type="common">Chinese yew</name>
    <name type="synonym">Taxus wallichiana var. chinensis</name>
    <dbReference type="NCBI Taxonomy" id="29808"/>
    <lineage>
        <taxon>Eukaryota</taxon>
        <taxon>Viridiplantae</taxon>
        <taxon>Streptophyta</taxon>
        <taxon>Embryophyta</taxon>
        <taxon>Tracheophyta</taxon>
        <taxon>Spermatophyta</taxon>
        <taxon>Pinopsida</taxon>
        <taxon>Pinidae</taxon>
        <taxon>Conifers II</taxon>
        <taxon>Cupressales</taxon>
        <taxon>Taxaceae</taxon>
        <taxon>Taxus</taxon>
    </lineage>
</organism>
<gene>
    <name evidence="1" type="ORF">KI387_009776</name>
</gene>
<accession>A0AA38FJW2</accession>
<keyword evidence="2" id="KW-1185">Reference proteome</keyword>
<sequence>MSLGMLVAQVNLKFKLLGLKATLRKRKSGVRCSNAEDENTEVGLQDKDDFNEIKLLKTSEKQKSPKKMESYVFNEQQERLMIVNDVDNSTGVGDEDDLDHETLMTGLLKSQDTQLQKRKVAEVCNKFFKEFGIAEYCMDKDDNIVPVVGVEGDTDDELLVGAHNVFSVYLKLFHFVKVGFFFFPCF</sequence>
<dbReference type="EMBL" id="JAHRHJ020000008">
    <property type="protein sequence ID" value="KAH9305372.1"/>
    <property type="molecule type" value="Genomic_DNA"/>
</dbReference>
<name>A0AA38FJW2_TAXCH</name>
<reference evidence="1 2" key="1">
    <citation type="journal article" date="2021" name="Nat. Plants">
        <title>The Taxus genome provides insights into paclitaxel biosynthesis.</title>
        <authorList>
            <person name="Xiong X."/>
            <person name="Gou J."/>
            <person name="Liao Q."/>
            <person name="Li Y."/>
            <person name="Zhou Q."/>
            <person name="Bi G."/>
            <person name="Li C."/>
            <person name="Du R."/>
            <person name="Wang X."/>
            <person name="Sun T."/>
            <person name="Guo L."/>
            <person name="Liang H."/>
            <person name="Lu P."/>
            <person name="Wu Y."/>
            <person name="Zhang Z."/>
            <person name="Ro D.K."/>
            <person name="Shang Y."/>
            <person name="Huang S."/>
            <person name="Yan J."/>
        </authorList>
    </citation>
    <scope>NUCLEOTIDE SEQUENCE [LARGE SCALE GENOMIC DNA]</scope>
    <source>
        <strain evidence="1">Ta-2019</strain>
    </source>
</reference>
<evidence type="ECO:0000313" key="2">
    <source>
        <dbReference type="Proteomes" id="UP000824469"/>
    </source>
</evidence>
<comment type="caution">
    <text evidence="1">The sequence shown here is derived from an EMBL/GenBank/DDBJ whole genome shotgun (WGS) entry which is preliminary data.</text>
</comment>
<evidence type="ECO:0000313" key="1">
    <source>
        <dbReference type="EMBL" id="KAH9305372.1"/>
    </source>
</evidence>